<comment type="similarity">
    <text evidence="1">Belongs to the ATP-dependent AMP-binding enzyme family.</text>
</comment>
<evidence type="ECO:0000259" key="4">
    <source>
        <dbReference type="Pfam" id="PF13193"/>
    </source>
</evidence>
<gene>
    <name evidence="5" type="ORF">SAMN02746065_10975</name>
</gene>
<dbReference type="Pfam" id="PF00501">
    <property type="entry name" value="AMP-binding"/>
    <property type="match status" value="1"/>
</dbReference>
<dbReference type="InterPro" id="IPR045851">
    <property type="entry name" value="AMP-bd_C_sf"/>
</dbReference>
<dbReference type="Gene3D" id="3.30.300.30">
    <property type="match status" value="1"/>
</dbReference>
<proteinExistence type="inferred from homology"/>
<feature type="domain" description="AMP-binding enzyme C-terminal" evidence="4">
    <location>
        <begin position="416"/>
        <end position="490"/>
    </location>
</feature>
<evidence type="ECO:0000313" key="6">
    <source>
        <dbReference type="Proteomes" id="UP000192418"/>
    </source>
</evidence>
<sequence>MSVQTFTVYDIFEMNARRYATGIAVTEQDRTLTFEALLEQVNTVAQGLLNHGIAPKDRIAILAMNHLEYLVLKGAAAAMGAILVPINWRLSQDEIAYILEDSGAKLLFFDDACKAQLDALVNAEQFTGTPVSISGIHKNGPGWEDFNQPPVSASPLTPPERDDIFCLIYTAAVEGHPRGAALSHENMVISNLQTCLTMGLTREDAYLNMVPLFHITGMNLALATLHMGGKNIIMEKFNAPEAIALAAKENVSLVASFPPILSTLLDNMKQGDLTSINHVTGIDSPDNITTFTQKTGAQFWILYGQSETSGFVTLSDHSLMPGAAGKQCPVSNIAVLDDDDTALPRDTPGEIAVRGPVVFQGFWKKDGNLDRSTIRNGWHHTGDMGRIDKNGFLWFEGRKPEKELIKPGGENVYPAEVEKVILTHPDVLSVCVIGVPDPKFGEGVKAVCVKKPEANLDGPALIAFVGERIARYKKPGYVEFVDAMPEKENGTIDRMQVKEKYGRA</sequence>
<dbReference type="InterPro" id="IPR025110">
    <property type="entry name" value="AMP-bd_C"/>
</dbReference>
<dbReference type="STRING" id="1121400.SAMN02746065_10975"/>
<dbReference type="InterPro" id="IPR042099">
    <property type="entry name" value="ANL_N_sf"/>
</dbReference>
<organism evidence="5 6">
    <name type="scientific">Desulfocicer vacuolatum DSM 3385</name>
    <dbReference type="NCBI Taxonomy" id="1121400"/>
    <lineage>
        <taxon>Bacteria</taxon>
        <taxon>Pseudomonadati</taxon>
        <taxon>Thermodesulfobacteriota</taxon>
        <taxon>Desulfobacteria</taxon>
        <taxon>Desulfobacterales</taxon>
        <taxon>Desulfobacteraceae</taxon>
        <taxon>Desulfocicer</taxon>
    </lineage>
</organism>
<keyword evidence="2 5" id="KW-0436">Ligase</keyword>
<protein>
    <submittedName>
        <fullName evidence="5">Acyl-CoA synthetase (AMP-forming)/AMP-acid ligase II</fullName>
    </submittedName>
</protein>
<dbReference type="SUPFAM" id="SSF56801">
    <property type="entry name" value="Acetyl-CoA synthetase-like"/>
    <property type="match status" value="1"/>
</dbReference>
<dbReference type="EMBL" id="FWXY01000009">
    <property type="protein sequence ID" value="SMC75604.1"/>
    <property type="molecule type" value="Genomic_DNA"/>
</dbReference>
<reference evidence="5 6" key="1">
    <citation type="submission" date="2017-04" db="EMBL/GenBank/DDBJ databases">
        <authorList>
            <person name="Afonso C.L."/>
            <person name="Miller P.J."/>
            <person name="Scott M.A."/>
            <person name="Spackman E."/>
            <person name="Goraichik I."/>
            <person name="Dimitrov K.M."/>
            <person name="Suarez D.L."/>
            <person name="Swayne D.E."/>
        </authorList>
    </citation>
    <scope>NUCLEOTIDE SEQUENCE [LARGE SCALE GENOMIC DNA]</scope>
    <source>
        <strain evidence="5 6">DSM 3385</strain>
    </source>
</reference>
<dbReference type="GO" id="GO:0031956">
    <property type="term" value="F:medium-chain fatty acid-CoA ligase activity"/>
    <property type="evidence" value="ECO:0007669"/>
    <property type="project" value="TreeGrafter"/>
</dbReference>
<dbReference type="RefSeq" id="WP_232367114.1">
    <property type="nucleotide sequence ID" value="NZ_FWXY01000009.1"/>
</dbReference>
<dbReference type="Proteomes" id="UP000192418">
    <property type="component" value="Unassembled WGS sequence"/>
</dbReference>
<dbReference type="Pfam" id="PF13193">
    <property type="entry name" value="AMP-binding_C"/>
    <property type="match status" value="1"/>
</dbReference>
<evidence type="ECO:0000313" key="5">
    <source>
        <dbReference type="EMBL" id="SMC75604.1"/>
    </source>
</evidence>
<name>A0A1W2BS94_9BACT</name>
<evidence type="ECO:0000259" key="3">
    <source>
        <dbReference type="Pfam" id="PF00501"/>
    </source>
</evidence>
<evidence type="ECO:0000256" key="2">
    <source>
        <dbReference type="ARBA" id="ARBA00022598"/>
    </source>
</evidence>
<dbReference type="AlphaFoldDB" id="A0A1W2BS94"/>
<evidence type="ECO:0000256" key="1">
    <source>
        <dbReference type="ARBA" id="ARBA00006432"/>
    </source>
</evidence>
<dbReference type="GO" id="GO:0006631">
    <property type="term" value="P:fatty acid metabolic process"/>
    <property type="evidence" value="ECO:0007669"/>
    <property type="project" value="TreeGrafter"/>
</dbReference>
<dbReference type="PANTHER" id="PTHR43201">
    <property type="entry name" value="ACYL-COA SYNTHETASE"/>
    <property type="match status" value="1"/>
</dbReference>
<keyword evidence="6" id="KW-1185">Reference proteome</keyword>
<dbReference type="PANTHER" id="PTHR43201:SF5">
    <property type="entry name" value="MEDIUM-CHAIN ACYL-COA LIGASE ACSF2, MITOCHONDRIAL"/>
    <property type="match status" value="1"/>
</dbReference>
<feature type="domain" description="AMP-dependent synthetase/ligase" evidence="3">
    <location>
        <begin position="12"/>
        <end position="363"/>
    </location>
</feature>
<dbReference type="Gene3D" id="3.40.50.12780">
    <property type="entry name" value="N-terminal domain of ligase-like"/>
    <property type="match status" value="1"/>
</dbReference>
<accession>A0A1W2BS94</accession>
<dbReference type="InterPro" id="IPR000873">
    <property type="entry name" value="AMP-dep_synth/lig_dom"/>
</dbReference>